<organism evidence="5 6">
    <name type="scientific">Tenggerimyces flavus</name>
    <dbReference type="NCBI Taxonomy" id="1708749"/>
    <lineage>
        <taxon>Bacteria</taxon>
        <taxon>Bacillati</taxon>
        <taxon>Actinomycetota</taxon>
        <taxon>Actinomycetes</taxon>
        <taxon>Propionibacteriales</taxon>
        <taxon>Nocardioidaceae</taxon>
        <taxon>Tenggerimyces</taxon>
    </lineage>
</organism>
<dbReference type="InterPro" id="IPR036291">
    <property type="entry name" value="NAD(P)-bd_dom_sf"/>
</dbReference>
<gene>
    <name evidence="5" type="ORF">ACFOUW_02455</name>
</gene>
<evidence type="ECO:0000313" key="6">
    <source>
        <dbReference type="Proteomes" id="UP001595699"/>
    </source>
</evidence>
<dbReference type="InterPro" id="IPR002347">
    <property type="entry name" value="SDR_fam"/>
</dbReference>
<dbReference type="Gene3D" id="3.40.50.720">
    <property type="entry name" value="NAD(P)-binding Rossmann-like Domain"/>
    <property type="match status" value="1"/>
</dbReference>
<comment type="caution">
    <text evidence="5">The sequence shown here is derived from an EMBL/GenBank/DDBJ whole genome shotgun (WGS) entry which is preliminary data.</text>
</comment>
<dbReference type="SUPFAM" id="SSF51735">
    <property type="entry name" value="NAD(P)-binding Rossmann-fold domains"/>
    <property type="match status" value="1"/>
</dbReference>
<evidence type="ECO:0000259" key="4">
    <source>
        <dbReference type="SMART" id="SM00822"/>
    </source>
</evidence>
<dbReference type="Pfam" id="PF00106">
    <property type="entry name" value="adh_short"/>
    <property type="match status" value="1"/>
</dbReference>
<evidence type="ECO:0000256" key="1">
    <source>
        <dbReference type="ARBA" id="ARBA00006484"/>
    </source>
</evidence>
<comment type="similarity">
    <text evidence="1 3">Belongs to the short-chain dehydrogenases/reductases (SDR) family.</text>
</comment>
<evidence type="ECO:0000256" key="2">
    <source>
        <dbReference type="ARBA" id="ARBA00023002"/>
    </source>
</evidence>
<dbReference type="RefSeq" id="WP_205121842.1">
    <property type="nucleotide sequence ID" value="NZ_JAFBCM010000001.1"/>
</dbReference>
<sequence length="292" mass="30604">MSKVWFVTGSSRGLGRALAEVALEAGDRVAATARNPERLRDLLDKYGDAVLALRLDVTDYAAAAHVVAQAAETFGRIDVVVNNAGYGDLGSFEDTTIASFRAQIDTDFYGVVNVSKAAVPLLREQGSGHIFQVASLIVRLSGAGLTAYQAAKCAVAGFSVGLAQEIAPFGVKVTVLEPGAMRTDWGGSSMTVPQPSALYQPTIGAFAEALRAFSGHEPGDTRRVAQVVRDLAGRDDAPVRLLLGTDAVPLAQQAAQELAASDEAWREVSLSVSYETPLTADAPNDPGTSNNV</sequence>
<accession>A0ABV7Y376</accession>
<evidence type="ECO:0000256" key="3">
    <source>
        <dbReference type="RuleBase" id="RU000363"/>
    </source>
</evidence>
<feature type="domain" description="Ketoreductase" evidence="4">
    <location>
        <begin position="3"/>
        <end position="188"/>
    </location>
</feature>
<keyword evidence="6" id="KW-1185">Reference proteome</keyword>
<dbReference type="InterPro" id="IPR051911">
    <property type="entry name" value="SDR_oxidoreductase"/>
</dbReference>
<keyword evidence="2" id="KW-0560">Oxidoreductase</keyword>
<evidence type="ECO:0000313" key="5">
    <source>
        <dbReference type="EMBL" id="MFC3759688.1"/>
    </source>
</evidence>
<protein>
    <submittedName>
        <fullName evidence="5">SDR family NAD(P)-dependent oxidoreductase</fullName>
    </submittedName>
</protein>
<dbReference type="InterPro" id="IPR057326">
    <property type="entry name" value="KR_dom"/>
</dbReference>
<dbReference type="CDD" id="cd05374">
    <property type="entry name" value="17beta-HSD-like_SDR_c"/>
    <property type="match status" value="1"/>
</dbReference>
<dbReference type="EMBL" id="JBHRZH010000002">
    <property type="protein sequence ID" value="MFC3759688.1"/>
    <property type="molecule type" value="Genomic_DNA"/>
</dbReference>
<dbReference type="PRINTS" id="PR00080">
    <property type="entry name" value="SDRFAMILY"/>
</dbReference>
<dbReference type="PANTHER" id="PTHR43976:SF16">
    <property type="entry name" value="SHORT-CHAIN DEHYDROGENASE_REDUCTASE FAMILY PROTEIN"/>
    <property type="match status" value="1"/>
</dbReference>
<name>A0ABV7Y376_9ACTN</name>
<dbReference type="PANTHER" id="PTHR43976">
    <property type="entry name" value="SHORT CHAIN DEHYDROGENASE"/>
    <property type="match status" value="1"/>
</dbReference>
<reference evidence="6" key="1">
    <citation type="journal article" date="2019" name="Int. J. Syst. Evol. Microbiol.">
        <title>The Global Catalogue of Microorganisms (GCM) 10K type strain sequencing project: providing services to taxonomists for standard genome sequencing and annotation.</title>
        <authorList>
            <consortium name="The Broad Institute Genomics Platform"/>
            <consortium name="The Broad Institute Genome Sequencing Center for Infectious Disease"/>
            <person name="Wu L."/>
            <person name="Ma J."/>
        </authorList>
    </citation>
    <scope>NUCLEOTIDE SEQUENCE [LARGE SCALE GENOMIC DNA]</scope>
    <source>
        <strain evidence="6">CGMCC 4.7241</strain>
    </source>
</reference>
<proteinExistence type="inferred from homology"/>
<dbReference type="Proteomes" id="UP001595699">
    <property type="component" value="Unassembled WGS sequence"/>
</dbReference>
<dbReference type="SMART" id="SM00822">
    <property type="entry name" value="PKS_KR"/>
    <property type="match status" value="1"/>
</dbReference>
<dbReference type="PRINTS" id="PR00081">
    <property type="entry name" value="GDHRDH"/>
</dbReference>